<dbReference type="Pfam" id="PF02137">
    <property type="entry name" value="A_deamin"/>
    <property type="match status" value="1"/>
</dbReference>
<keyword evidence="4" id="KW-0378">Hydrolase</keyword>
<dbReference type="KEGG" id="bfo:118403953"/>
<dbReference type="GO" id="GO:0006396">
    <property type="term" value="P:RNA processing"/>
    <property type="evidence" value="ECO:0000318"/>
    <property type="project" value="GO_Central"/>
</dbReference>
<dbReference type="GO" id="GO:0005730">
    <property type="term" value="C:nucleolus"/>
    <property type="evidence" value="ECO:0000318"/>
    <property type="project" value="GO_Central"/>
</dbReference>
<protein>
    <submittedName>
        <fullName evidence="13 14">Double-stranded RNA-specific editase 1-like isoform X1</fullName>
    </submittedName>
</protein>
<evidence type="ECO:0000256" key="3">
    <source>
        <dbReference type="ARBA" id="ARBA00022737"/>
    </source>
</evidence>
<comment type="subcellular location">
    <subcellularLocation>
        <location evidence="1">Nucleus</location>
    </subcellularLocation>
</comment>
<feature type="region of interest" description="Disordered" evidence="9">
    <location>
        <begin position="1"/>
        <end position="26"/>
    </location>
</feature>
<dbReference type="InterPro" id="IPR044459">
    <property type="entry name" value="ADAR2_DSRM_2"/>
</dbReference>
<dbReference type="PANTHER" id="PTHR10910">
    <property type="entry name" value="EUKARYOTE SPECIFIC DSRNA BINDING PROTEIN"/>
    <property type="match status" value="1"/>
</dbReference>
<feature type="region of interest" description="Disordered" evidence="9">
    <location>
        <begin position="247"/>
        <end position="284"/>
    </location>
</feature>
<dbReference type="GO" id="GO:0003726">
    <property type="term" value="F:double-stranded RNA adenosine deaminase activity"/>
    <property type="evidence" value="ECO:0000318"/>
    <property type="project" value="GO_Central"/>
</dbReference>
<dbReference type="SMART" id="SM00552">
    <property type="entry name" value="ADEAMc"/>
    <property type="match status" value="1"/>
</dbReference>
<feature type="domain" description="DRBM" evidence="10">
    <location>
        <begin position="305"/>
        <end position="354"/>
    </location>
</feature>
<dbReference type="CDD" id="cd19895">
    <property type="entry name" value="DSRM_RED1_rpt1"/>
    <property type="match status" value="1"/>
</dbReference>
<dbReference type="GO" id="GO:0006382">
    <property type="term" value="P:adenosine to inosine editing"/>
    <property type="evidence" value="ECO:0000318"/>
    <property type="project" value="GO_Central"/>
</dbReference>
<dbReference type="SUPFAM" id="SSF54768">
    <property type="entry name" value="dsRNA-binding domain-like"/>
    <property type="match status" value="2"/>
</dbReference>
<accession>A0A9J7HI06</accession>
<evidence type="ECO:0000313" key="15">
    <source>
        <dbReference type="RefSeq" id="XP_035658732.1"/>
    </source>
</evidence>
<dbReference type="Gene3D" id="3.30.160.20">
    <property type="match status" value="2"/>
</dbReference>
<proteinExistence type="predicted"/>
<dbReference type="FunFam" id="3.30.160.20:FF:000011">
    <property type="entry name" value="double-stranded RNA-specific editase 1 isoform X1"/>
    <property type="match status" value="1"/>
</dbReference>
<organism evidence="12 13">
    <name type="scientific">Branchiostoma floridae</name>
    <name type="common">Florida lancelet</name>
    <name type="synonym">Amphioxus</name>
    <dbReference type="NCBI Taxonomy" id="7739"/>
    <lineage>
        <taxon>Eukaryota</taxon>
        <taxon>Metazoa</taxon>
        <taxon>Chordata</taxon>
        <taxon>Cephalochordata</taxon>
        <taxon>Leptocardii</taxon>
        <taxon>Amphioxiformes</taxon>
        <taxon>Branchiostomatidae</taxon>
        <taxon>Branchiostoma</taxon>
    </lineage>
</organism>
<evidence type="ECO:0000256" key="9">
    <source>
        <dbReference type="SAM" id="MobiDB-lite"/>
    </source>
</evidence>
<evidence type="ECO:0000313" key="14">
    <source>
        <dbReference type="RefSeq" id="XP_035658731.1"/>
    </source>
</evidence>
<feature type="compositionally biased region" description="Polar residues" evidence="9">
    <location>
        <begin position="81"/>
        <end position="97"/>
    </location>
</feature>
<dbReference type="PROSITE" id="PS50141">
    <property type="entry name" value="A_DEAMIN_EDITASE"/>
    <property type="match status" value="1"/>
</dbReference>
<keyword evidence="5" id="KW-0862">Zinc</keyword>
<dbReference type="AlphaFoldDB" id="A0A9J7HI06"/>
<dbReference type="GO" id="GO:0003725">
    <property type="term" value="F:double-stranded RNA binding"/>
    <property type="evidence" value="ECO:0000318"/>
    <property type="project" value="GO_Central"/>
</dbReference>
<dbReference type="Pfam" id="PF00035">
    <property type="entry name" value="dsrm"/>
    <property type="match status" value="2"/>
</dbReference>
<dbReference type="OrthoDB" id="10268011at2759"/>
<dbReference type="Proteomes" id="UP000001554">
    <property type="component" value="Chromosome 16"/>
</dbReference>
<evidence type="ECO:0000256" key="2">
    <source>
        <dbReference type="ARBA" id="ARBA00022723"/>
    </source>
</evidence>
<evidence type="ECO:0000256" key="8">
    <source>
        <dbReference type="PROSITE-ProRule" id="PRU00266"/>
    </source>
</evidence>
<evidence type="ECO:0000313" key="13">
    <source>
        <dbReference type="RefSeq" id="XP_035658730.1"/>
    </source>
</evidence>
<gene>
    <name evidence="13 14 15 16" type="primary">LOC118403953</name>
</gene>
<dbReference type="GO" id="GO:0046872">
    <property type="term" value="F:metal ion binding"/>
    <property type="evidence" value="ECO:0007669"/>
    <property type="project" value="UniProtKB-KW"/>
</dbReference>
<dbReference type="InterPro" id="IPR044458">
    <property type="entry name" value="ADAR2_DSRM_1"/>
</dbReference>
<dbReference type="RefSeq" id="XP_035658733.1">
    <property type="nucleotide sequence ID" value="XM_035802840.1"/>
</dbReference>
<feature type="domain" description="DRBM" evidence="10">
    <location>
        <begin position="141"/>
        <end position="207"/>
    </location>
</feature>
<dbReference type="GO" id="GO:0008251">
    <property type="term" value="F:tRNA-specific adenosine deaminase activity"/>
    <property type="evidence" value="ECO:0000318"/>
    <property type="project" value="GO_Central"/>
</dbReference>
<reference evidence="13 14" key="2">
    <citation type="submission" date="2025-04" db="UniProtKB">
        <authorList>
            <consortium name="RefSeq"/>
        </authorList>
    </citation>
    <scope>IDENTIFICATION</scope>
    <source>
        <strain evidence="13 14">S238N-H82</strain>
        <tissue evidence="13 14">Testes</tissue>
    </source>
</reference>
<dbReference type="InterPro" id="IPR002466">
    <property type="entry name" value="A_deamin"/>
</dbReference>
<evidence type="ECO:0000313" key="12">
    <source>
        <dbReference type="Proteomes" id="UP000001554"/>
    </source>
</evidence>
<evidence type="ECO:0000259" key="10">
    <source>
        <dbReference type="PROSITE" id="PS50137"/>
    </source>
</evidence>
<evidence type="ECO:0000256" key="5">
    <source>
        <dbReference type="ARBA" id="ARBA00022833"/>
    </source>
</evidence>
<dbReference type="GO" id="GO:0005737">
    <property type="term" value="C:cytoplasm"/>
    <property type="evidence" value="ECO:0000318"/>
    <property type="project" value="GO_Central"/>
</dbReference>
<feature type="compositionally biased region" description="Basic residues" evidence="9">
    <location>
        <begin position="127"/>
        <end position="136"/>
    </location>
</feature>
<dbReference type="FunFam" id="3.30.160.20:FF:000009">
    <property type="entry name" value="Adenosine deaminase RNA-specific B2 (inactive)"/>
    <property type="match status" value="1"/>
</dbReference>
<dbReference type="InterPro" id="IPR014720">
    <property type="entry name" value="dsRBD_dom"/>
</dbReference>
<keyword evidence="6 8" id="KW-0694">RNA-binding</keyword>
<dbReference type="GeneID" id="118403953"/>
<name>A0A9J7HI06_BRAFL</name>
<dbReference type="PANTHER" id="PTHR10910:SF62">
    <property type="entry name" value="AT07585P-RELATED"/>
    <property type="match status" value="1"/>
</dbReference>
<dbReference type="PROSITE" id="PS50137">
    <property type="entry name" value="DS_RBD"/>
    <property type="match status" value="2"/>
</dbReference>
<evidence type="ECO:0000259" key="11">
    <source>
        <dbReference type="PROSITE" id="PS50141"/>
    </source>
</evidence>
<keyword evidence="3" id="KW-0677">Repeat</keyword>
<dbReference type="RefSeq" id="XP_035658730.1">
    <property type="nucleotide sequence ID" value="XM_035802837.1"/>
</dbReference>
<evidence type="ECO:0000256" key="7">
    <source>
        <dbReference type="ARBA" id="ARBA00023242"/>
    </source>
</evidence>
<keyword evidence="2" id="KW-0479">Metal-binding</keyword>
<sequence length="767" mass="84678">MADFKSDTVPGLDLASGSQGFPEGRGSAADFFWEQVAVKPETDDKGLDLLKQVAVKSEPDDTGGNLWHQVAVKSEPDSEDSGSTNGDVKENQNTPHENVQPDITMLDSDNPISLKRPLEEDIFSPPKRPKKKRKKSLGPALPKNALMQLNELRPGLQFKFVSQSGPVHAPEFIMSVEVNGQTFEGRGGTKKKAKLHAAEQALRSFVQFPNASEAYQAMGRKPAPTNTDFTSDHADSDTLFNAFEQKPNEPQAYSPDRPTDEATPLNGADLPPSAAMHSPYGSAYTPPGGKNPVMILNELRPGLKYEFVSETGESHAKNFVMAVTIDGQTFEGSGRNKKLAKARAAQAALQKIFNYQFTPSPGKQPIMSSEGVPIHQTQALADHISRLILDKFSELTNGFTSPHARRKVLAGMVMTKGEDCTDVETADARVISLATGTKCINGEYMSDQGMALNDCHAEIVSRRSLLRYLYSQLDLLLDPDEEKREESVFEPKEDGKGYRLKDNIQFHLYISTSPCGDARIFSPHETATDAEAADRHPNRKARGQLRTKIESGEGTIPVKSSSSIQTWDGVLQGERLLTMSCSDKIARWNVLGIQGALLSYFVEPIYLSSIILGSLYHGDHLSRAVYQRLGELEQLPPQYHLNRPLLSGISNAESRQPGKAPNFSVNWTVSDAELEVVNAMTGKDDHGRASRCSKYYFFQCWNKLFGKLSSTTGRHDSDTPRQYSEAKLLNGDYQAAKQEMVKAFQRAGLGLWVNKPIEQDQFELHEV</sequence>
<dbReference type="RefSeq" id="XP_035658732.1">
    <property type="nucleotide sequence ID" value="XM_035802839.1"/>
</dbReference>
<dbReference type="CDD" id="cd19898">
    <property type="entry name" value="DSRM_RED1_rpt2"/>
    <property type="match status" value="1"/>
</dbReference>
<feature type="domain" description="A to I editase" evidence="11">
    <location>
        <begin position="432"/>
        <end position="762"/>
    </location>
</feature>
<keyword evidence="7" id="KW-0539">Nucleus</keyword>
<dbReference type="OMA" id="IFSPHES"/>
<evidence type="ECO:0000256" key="1">
    <source>
        <dbReference type="ARBA" id="ARBA00004123"/>
    </source>
</evidence>
<dbReference type="SMART" id="SM00358">
    <property type="entry name" value="DSRM"/>
    <property type="match status" value="2"/>
</dbReference>
<evidence type="ECO:0000256" key="4">
    <source>
        <dbReference type="ARBA" id="ARBA00022801"/>
    </source>
</evidence>
<evidence type="ECO:0000256" key="6">
    <source>
        <dbReference type="ARBA" id="ARBA00022884"/>
    </source>
</evidence>
<reference evidence="12" key="1">
    <citation type="journal article" date="2020" name="Nat. Ecol. Evol.">
        <title>Deeply conserved synteny resolves early events in vertebrate evolution.</title>
        <authorList>
            <person name="Simakov O."/>
            <person name="Marletaz F."/>
            <person name="Yue J.X."/>
            <person name="O'Connell B."/>
            <person name="Jenkins J."/>
            <person name="Brandt A."/>
            <person name="Calef R."/>
            <person name="Tung C.H."/>
            <person name="Huang T.K."/>
            <person name="Schmutz J."/>
            <person name="Satoh N."/>
            <person name="Yu J.K."/>
            <person name="Putnam N.H."/>
            <person name="Green R.E."/>
            <person name="Rokhsar D.S."/>
        </authorList>
    </citation>
    <scope>NUCLEOTIDE SEQUENCE [LARGE SCALE GENOMIC DNA]</scope>
    <source>
        <strain evidence="12">S238N-H82</strain>
    </source>
</reference>
<evidence type="ECO:0000313" key="16">
    <source>
        <dbReference type="RefSeq" id="XP_035658733.1"/>
    </source>
</evidence>
<feature type="region of interest" description="Disordered" evidence="9">
    <location>
        <begin position="56"/>
        <end position="141"/>
    </location>
</feature>
<keyword evidence="12" id="KW-1185">Reference proteome</keyword>
<dbReference type="RefSeq" id="XP_035658731.1">
    <property type="nucleotide sequence ID" value="XM_035802838.1"/>
</dbReference>